<dbReference type="InterPro" id="IPR031107">
    <property type="entry name" value="Small_HSP"/>
</dbReference>
<feature type="region of interest" description="Disordered" evidence="3">
    <location>
        <begin position="1"/>
        <end position="21"/>
    </location>
</feature>
<comment type="similarity">
    <text evidence="1 2">Belongs to the small heat shock protein (HSP20) family.</text>
</comment>
<gene>
    <name evidence="5" type="ORF">KUV26_08395</name>
</gene>
<dbReference type="RefSeq" id="WP_222504421.1">
    <property type="nucleotide sequence ID" value="NZ_JAHVJA010000003.1"/>
</dbReference>
<dbReference type="CDD" id="cd06464">
    <property type="entry name" value="ACD_sHsps-like"/>
    <property type="match status" value="1"/>
</dbReference>
<organism evidence="5 6">
    <name type="scientific">Leisingera daeponensis</name>
    <dbReference type="NCBI Taxonomy" id="405746"/>
    <lineage>
        <taxon>Bacteria</taxon>
        <taxon>Pseudomonadati</taxon>
        <taxon>Pseudomonadota</taxon>
        <taxon>Alphaproteobacteria</taxon>
        <taxon>Rhodobacterales</taxon>
        <taxon>Roseobacteraceae</taxon>
        <taxon>Leisingera</taxon>
    </lineage>
</organism>
<protein>
    <submittedName>
        <fullName evidence="5">Hsp20/alpha crystallin family protein</fullName>
    </submittedName>
</protein>
<dbReference type="Pfam" id="PF00011">
    <property type="entry name" value="HSP20"/>
    <property type="match status" value="1"/>
</dbReference>
<dbReference type="PANTHER" id="PTHR11527">
    <property type="entry name" value="HEAT-SHOCK PROTEIN 20 FAMILY MEMBER"/>
    <property type="match status" value="1"/>
</dbReference>
<sequence>MAQELTAQGGREVTRGETGSSRTAMTFMPAVDIFEQGEVTVIMADMPGVAPDDMDVTLERQVLTLRGHVRPHAPEGYRRIAAEYREGDYERAFTLSDEVDQDKIKADFKHGVLRLELPRAAEAKPKKIPVKAA</sequence>
<keyword evidence="6" id="KW-1185">Reference proteome</keyword>
<name>A0ABS7NE24_9RHOB</name>
<dbReference type="SUPFAM" id="SSF49764">
    <property type="entry name" value="HSP20-like chaperones"/>
    <property type="match status" value="1"/>
</dbReference>
<comment type="caution">
    <text evidence="5">The sequence shown here is derived from an EMBL/GenBank/DDBJ whole genome shotgun (WGS) entry which is preliminary data.</text>
</comment>
<evidence type="ECO:0000313" key="5">
    <source>
        <dbReference type="EMBL" id="MBY6139448.1"/>
    </source>
</evidence>
<dbReference type="EMBL" id="JAHVJA010000003">
    <property type="protein sequence ID" value="MBY6139448.1"/>
    <property type="molecule type" value="Genomic_DNA"/>
</dbReference>
<proteinExistence type="inferred from homology"/>
<dbReference type="InterPro" id="IPR008978">
    <property type="entry name" value="HSP20-like_chaperone"/>
</dbReference>
<evidence type="ECO:0000256" key="3">
    <source>
        <dbReference type="SAM" id="MobiDB-lite"/>
    </source>
</evidence>
<dbReference type="Gene3D" id="2.60.40.790">
    <property type="match status" value="1"/>
</dbReference>
<accession>A0ABS7NE24</accession>
<dbReference type="PROSITE" id="PS01031">
    <property type="entry name" value="SHSP"/>
    <property type="match status" value="1"/>
</dbReference>
<evidence type="ECO:0000256" key="2">
    <source>
        <dbReference type="RuleBase" id="RU003616"/>
    </source>
</evidence>
<dbReference type="InterPro" id="IPR002068">
    <property type="entry name" value="A-crystallin/Hsp20_dom"/>
</dbReference>
<feature type="domain" description="SHSP" evidence="4">
    <location>
        <begin position="22"/>
        <end position="133"/>
    </location>
</feature>
<evidence type="ECO:0000256" key="1">
    <source>
        <dbReference type="PROSITE-ProRule" id="PRU00285"/>
    </source>
</evidence>
<evidence type="ECO:0000313" key="6">
    <source>
        <dbReference type="Proteomes" id="UP000766629"/>
    </source>
</evidence>
<evidence type="ECO:0000259" key="4">
    <source>
        <dbReference type="PROSITE" id="PS01031"/>
    </source>
</evidence>
<dbReference type="Proteomes" id="UP000766629">
    <property type="component" value="Unassembled WGS sequence"/>
</dbReference>
<reference evidence="5 6" key="1">
    <citation type="submission" date="2021-06" db="EMBL/GenBank/DDBJ databases">
        <title>50 bacteria genomes isolated from Dapeng, Shenzhen, China.</title>
        <authorList>
            <person name="Zheng W."/>
            <person name="Yu S."/>
            <person name="Huang Y."/>
        </authorList>
    </citation>
    <scope>NUCLEOTIDE SEQUENCE [LARGE SCALE GENOMIC DNA]</scope>
    <source>
        <strain evidence="5 6">DP1N14-2</strain>
    </source>
</reference>